<feature type="transmembrane region" description="Helical" evidence="6">
    <location>
        <begin position="6"/>
        <end position="24"/>
    </location>
</feature>
<keyword evidence="5 6" id="KW-0472">Membrane</keyword>
<keyword evidence="3 6" id="KW-0812">Transmembrane</keyword>
<evidence type="ECO:0000256" key="4">
    <source>
        <dbReference type="ARBA" id="ARBA00022989"/>
    </source>
</evidence>
<feature type="transmembrane region" description="Helical" evidence="6">
    <location>
        <begin position="44"/>
        <end position="62"/>
    </location>
</feature>
<feature type="transmembrane region" description="Helical" evidence="6">
    <location>
        <begin position="258"/>
        <end position="285"/>
    </location>
</feature>
<accession>A0A948W2G0</accession>
<evidence type="ECO:0000256" key="5">
    <source>
        <dbReference type="ARBA" id="ARBA00023136"/>
    </source>
</evidence>
<keyword evidence="2" id="KW-1003">Cell membrane</keyword>
<reference evidence="7" key="1">
    <citation type="submission" date="2021-05" db="EMBL/GenBank/DDBJ databases">
        <title>Energy efficiency and biological interactions define the core microbiome of deep oligotrophic groundwater.</title>
        <authorList>
            <person name="Mehrshad M."/>
            <person name="Lopez-Fernandez M."/>
            <person name="Bell E."/>
            <person name="Bernier-Latmani R."/>
            <person name="Bertilsson S."/>
            <person name="Dopson M."/>
        </authorList>
    </citation>
    <scope>NUCLEOTIDE SEQUENCE</scope>
    <source>
        <strain evidence="7">Modern_marine.mb.64</strain>
    </source>
</reference>
<evidence type="ECO:0000256" key="3">
    <source>
        <dbReference type="ARBA" id="ARBA00022692"/>
    </source>
</evidence>
<dbReference type="EMBL" id="JAHJDP010000019">
    <property type="protein sequence ID" value="MBU2689902.1"/>
    <property type="molecule type" value="Genomic_DNA"/>
</dbReference>
<dbReference type="GO" id="GO:0005886">
    <property type="term" value="C:plasma membrane"/>
    <property type="evidence" value="ECO:0007669"/>
    <property type="project" value="UniProtKB-SubCell"/>
</dbReference>
<keyword evidence="4 6" id="KW-1133">Transmembrane helix</keyword>
<evidence type="ECO:0000256" key="2">
    <source>
        <dbReference type="ARBA" id="ARBA00022475"/>
    </source>
</evidence>
<name>A0A948W2G0_UNCEI</name>
<organism evidence="7 8">
    <name type="scientific">Eiseniibacteriota bacterium</name>
    <dbReference type="NCBI Taxonomy" id="2212470"/>
    <lineage>
        <taxon>Bacteria</taxon>
        <taxon>Candidatus Eiseniibacteriota</taxon>
    </lineage>
</organism>
<dbReference type="AlphaFoldDB" id="A0A948W2G0"/>
<feature type="transmembrane region" description="Helical" evidence="6">
    <location>
        <begin position="226"/>
        <end position="246"/>
    </location>
</feature>
<dbReference type="Pfam" id="PF03706">
    <property type="entry name" value="LPG_synthase_TM"/>
    <property type="match status" value="1"/>
</dbReference>
<dbReference type="Proteomes" id="UP000777784">
    <property type="component" value="Unassembled WGS sequence"/>
</dbReference>
<comment type="caution">
    <text evidence="7">The sequence shown here is derived from an EMBL/GenBank/DDBJ whole genome shotgun (WGS) entry which is preliminary data.</text>
</comment>
<dbReference type="NCBIfam" id="TIGR00374">
    <property type="entry name" value="flippase-like domain"/>
    <property type="match status" value="2"/>
</dbReference>
<gene>
    <name evidence="7" type="ORF">KJ970_03170</name>
</gene>
<proteinExistence type="predicted"/>
<protein>
    <submittedName>
        <fullName evidence="7">Flippase-like domain-containing protein</fullName>
    </submittedName>
</protein>
<dbReference type="PANTHER" id="PTHR39087">
    <property type="entry name" value="UPF0104 MEMBRANE PROTEIN MJ1595"/>
    <property type="match status" value="1"/>
</dbReference>
<feature type="transmembrane region" description="Helical" evidence="6">
    <location>
        <begin position="186"/>
        <end position="206"/>
    </location>
</feature>
<evidence type="ECO:0000313" key="7">
    <source>
        <dbReference type="EMBL" id="MBU2689902.1"/>
    </source>
</evidence>
<comment type="subcellular location">
    <subcellularLocation>
        <location evidence="1">Cell membrane</location>
        <topology evidence="1">Multi-pass membrane protein</topology>
    </subcellularLocation>
</comment>
<evidence type="ECO:0000256" key="1">
    <source>
        <dbReference type="ARBA" id="ARBA00004651"/>
    </source>
</evidence>
<evidence type="ECO:0000256" key="6">
    <source>
        <dbReference type="SAM" id="Phobius"/>
    </source>
</evidence>
<feature type="transmembrane region" description="Helical" evidence="6">
    <location>
        <begin position="109"/>
        <end position="139"/>
    </location>
</feature>
<evidence type="ECO:0000313" key="8">
    <source>
        <dbReference type="Proteomes" id="UP000777784"/>
    </source>
</evidence>
<sequence>MTLHPRIKAALMILMTAVLFAVLFRQIPFGKVMAVLRGADLGQLTLALLLTVLLPLFAAIRWRLILQLLGYSISLRTAFDLIMAAWPVSSITPSKSGDLIKAYYLKDRVPVGLTIGTVLVERAVDVLVLLLFSVAGAALFGWRQILWISGGLFCAGTLGLILLVTTGDRWPLPAKLRPKISDLLQAFKVLASHPAALILVVVYTVVKWFVSIFQTYLCFIALRHPVTLAQTAGALPLAIFVGLFPITLSGMGTRDGALVFLLSAYAPAEVILGVGLLYTLFAYWVPSLAGLPFLRRALPEGRSVLTKTAMEMKQKDLIAED</sequence>
<feature type="transmembrane region" description="Helical" evidence="6">
    <location>
        <begin position="145"/>
        <end position="165"/>
    </location>
</feature>
<dbReference type="InterPro" id="IPR022791">
    <property type="entry name" value="L-PG_synthase/AglD"/>
</dbReference>
<dbReference type="PANTHER" id="PTHR39087:SF2">
    <property type="entry name" value="UPF0104 MEMBRANE PROTEIN MJ1595"/>
    <property type="match status" value="1"/>
</dbReference>